<organism evidence="2 3">
    <name type="scientific">Popillia japonica</name>
    <name type="common">Japanese beetle</name>
    <dbReference type="NCBI Taxonomy" id="7064"/>
    <lineage>
        <taxon>Eukaryota</taxon>
        <taxon>Metazoa</taxon>
        <taxon>Ecdysozoa</taxon>
        <taxon>Arthropoda</taxon>
        <taxon>Hexapoda</taxon>
        <taxon>Insecta</taxon>
        <taxon>Pterygota</taxon>
        <taxon>Neoptera</taxon>
        <taxon>Endopterygota</taxon>
        <taxon>Coleoptera</taxon>
        <taxon>Polyphaga</taxon>
        <taxon>Scarabaeiformia</taxon>
        <taxon>Scarabaeidae</taxon>
        <taxon>Rutelinae</taxon>
        <taxon>Popillia</taxon>
    </lineage>
</organism>
<dbReference type="Proteomes" id="UP001458880">
    <property type="component" value="Unassembled WGS sequence"/>
</dbReference>
<comment type="caution">
    <text evidence="2">The sequence shown here is derived from an EMBL/GenBank/DDBJ whole genome shotgun (WGS) entry which is preliminary data.</text>
</comment>
<evidence type="ECO:0000256" key="1">
    <source>
        <dbReference type="SAM" id="MobiDB-lite"/>
    </source>
</evidence>
<protein>
    <submittedName>
        <fullName evidence="2">Uncharacterized protein</fullName>
    </submittedName>
</protein>
<name>A0AAW1JBS8_POPJA</name>
<evidence type="ECO:0000313" key="2">
    <source>
        <dbReference type="EMBL" id="KAK9700553.1"/>
    </source>
</evidence>
<proteinExistence type="predicted"/>
<sequence length="163" mass="18627">MNIEENYNTLQLKGVQDLAVGERVEARDYIHCDKWEFGRMEKKLGKLHYLIKLDDERIWKRHIDQIRSIGENTPISVPKYTPVPVVCDNKATTSTENNINKYQSPEIQITTAVSENVSLPKLPDLAESIQVPSPAAEAQSCPNDFSELRRSKRVNKPPVRLDL</sequence>
<dbReference type="EMBL" id="JASPKY010000435">
    <property type="protein sequence ID" value="KAK9700553.1"/>
    <property type="molecule type" value="Genomic_DNA"/>
</dbReference>
<keyword evidence="3" id="KW-1185">Reference proteome</keyword>
<accession>A0AAW1JBS8</accession>
<feature type="region of interest" description="Disordered" evidence="1">
    <location>
        <begin position="130"/>
        <end position="163"/>
    </location>
</feature>
<reference evidence="2 3" key="1">
    <citation type="journal article" date="2024" name="BMC Genomics">
        <title>De novo assembly and annotation of Popillia japonica's genome with initial clues to its potential as an invasive pest.</title>
        <authorList>
            <person name="Cucini C."/>
            <person name="Boschi S."/>
            <person name="Funari R."/>
            <person name="Cardaioli E."/>
            <person name="Iannotti N."/>
            <person name="Marturano G."/>
            <person name="Paoli F."/>
            <person name="Bruttini M."/>
            <person name="Carapelli A."/>
            <person name="Frati F."/>
            <person name="Nardi F."/>
        </authorList>
    </citation>
    <scope>NUCLEOTIDE SEQUENCE [LARGE SCALE GENOMIC DNA]</scope>
    <source>
        <strain evidence="2">DMR45628</strain>
    </source>
</reference>
<dbReference type="AlphaFoldDB" id="A0AAW1JBS8"/>
<gene>
    <name evidence="2" type="ORF">QE152_g31164</name>
</gene>
<evidence type="ECO:0000313" key="3">
    <source>
        <dbReference type="Proteomes" id="UP001458880"/>
    </source>
</evidence>